<dbReference type="Proteomes" id="UP000176424">
    <property type="component" value="Unassembled WGS sequence"/>
</dbReference>
<keyword evidence="1" id="KW-0540">Nuclease</keyword>
<feature type="domain" description="TNase-like" evidence="4">
    <location>
        <begin position="41"/>
        <end position="154"/>
    </location>
</feature>
<dbReference type="Pfam" id="PF00565">
    <property type="entry name" value="SNase"/>
    <property type="match status" value="1"/>
</dbReference>
<dbReference type="PANTHER" id="PTHR12302:SF3">
    <property type="entry name" value="SERINE_THREONINE-PROTEIN KINASE 31"/>
    <property type="match status" value="1"/>
</dbReference>
<dbReference type="InterPro" id="IPR016071">
    <property type="entry name" value="Staphylococal_nuclease_OB-fold"/>
</dbReference>
<protein>
    <recommendedName>
        <fullName evidence="4">TNase-like domain-containing protein</fullName>
    </recommendedName>
</protein>
<evidence type="ECO:0000259" key="4">
    <source>
        <dbReference type="PROSITE" id="PS50830"/>
    </source>
</evidence>
<dbReference type="SUPFAM" id="SSF50199">
    <property type="entry name" value="Staphylococcal nuclease"/>
    <property type="match status" value="1"/>
</dbReference>
<dbReference type="InterPro" id="IPR035437">
    <property type="entry name" value="SNase_OB-fold_sf"/>
</dbReference>
<evidence type="ECO:0000256" key="3">
    <source>
        <dbReference type="ARBA" id="ARBA00022801"/>
    </source>
</evidence>
<dbReference type="Gene3D" id="2.40.50.90">
    <property type="match status" value="1"/>
</dbReference>
<comment type="caution">
    <text evidence="5">The sequence shown here is derived from an EMBL/GenBank/DDBJ whole genome shotgun (WGS) entry which is preliminary data.</text>
</comment>
<dbReference type="GO" id="GO:0004519">
    <property type="term" value="F:endonuclease activity"/>
    <property type="evidence" value="ECO:0007669"/>
    <property type="project" value="UniProtKB-KW"/>
</dbReference>
<dbReference type="PROSITE" id="PS50830">
    <property type="entry name" value="TNASE_3"/>
    <property type="match status" value="1"/>
</dbReference>
<organism evidence="5 6">
    <name type="scientific">Candidatus Amesbacteria bacterium RIFOXYB1_FULL_44_23</name>
    <dbReference type="NCBI Taxonomy" id="1797263"/>
    <lineage>
        <taxon>Bacteria</taxon>
        <taxon>Candidatus Amesiibacteriota</taxon>
    </lineage>
</organism>
<evidence type="ECO:0000313" key="5">
    <source>
        <dbReference type="EMBL" id="OGD09750.1"/>
    </source>
</evidence>
<dbReference type="STRING" id="1797263.A2397_01160"/>
<dbReference type="AlphaFoldDB" id="A0A1F4ZU24"/>
<dbReference type="GO" id="GO:0016787">
    <property type="term" value="F:hydrolase activity"/>
    <property type="evidence" value="ECO:0007669"/>
    <property type="project" value="UniProtKB-KW"/>
</dbReference>
<name>A0A1F4ZU24_9BACT</name>
<keyword evidence="2" id="KW-0255">Endonuclease</keyword>
<evidence type="ECO:0000256" key="1">
    <source>
        <dbReference type="ARBA" id="ARBA00022722"/>
    </source>
</evidence>
<dbReference type="SMART" id="SM00318">
    <property type="entry name" value="SNc"/>
    <property type="match status" value="1"/>
</dbReference>
<accession>A0A1F4ZU24</accession>
<reference evidence="5 6" key="1">
    <citation type="journal article" date="2016" name="Nat. Commun.">
        <title>Thousands of microbial genomes shed light on interconnected biogeochemical processes in an aquifer system.</title>
        <authorList>
            <person name="Anantharaman K."/>
            <person name="Brown C.T."/>
            <person name="Hug L.A."/>
            <person name="Sharon I."/>
            <person name="Castelle C.J."/>
            <person name="Probst A.J."/>
            <person name="Thomas B.C."/>
            <person name="Singh A."/>
            <person name="Wilkins M.J."/>
            <person name="Karaoz U."/>
            <person name="Brodie E.L."/>
            <person name="Williams K.H."/>
            <person name="Hubbard S.S."/>
            <person name="Banfield J.F."/>
        </authorList>
    </citation>
    <scope>NUCLEOTIDE SEQUENCE [LARGE SCALE GENOMIC DNA]</scope>
</reference>
<dbReference type="PANTHER" id="PTHR12302">
    <property type="entry name" value="EBNA2 BINDING PROTEIN P100"/>
    <property type="match status" value="1"/>
</dbReference>
<proteinExistence type="predicted"/>
<gene>
    <name evidence="5" type="ORF">A2397_01160</name>
</gene>
<sequence>MAGKSKIPMWRKLASGVAAATVIGAGSVGVYKNLPFFIGEKVVRVIDGDTFILENNQSIKLMGVNAPEPKHCYGQQSTKFLKDLILGKRVFLREPVTDQYRRIVALVYLDRKLVNEMVVRQGYGLFTRSAESATKDMQLANSYARDNSLGIFSPDCYQFTPPDPKCAIKGNLDRDKKTWVYIRPDCTYYDVAAVELFNGERWFCSESDAKKAGFTKFSYCK</sequence>
<evidence type="ECO:0000256" key="2">
    <source>
        <dbReference type="ARBA" id="ARBA00022759"/>
    </source>
</evidence>
<keyword evidence="3" id="KW-0378">Hydrolase</keyword>
<dbReference type="EMBL" id="MEXR01000024">
    <property type="protein sequence ID" value="OGD09750.1"/>
    <property type="molecule type" value="Genomic_DNA"/>
</dbReference>
<evidence type="ECO:0000313" key="6">
    <source>
        <dbReference type="Proteomes" id="UP000176424"/>
    </source>
</evidence>